<protein>
    <submittedName>
        <fullName evidence="1">Uncharacterized protein</fullName>
    </submittedName>
</protein>
<sequence length="328" mass="36373">MNVNLFPIIVHGSDSETDSGESTSTDVNIQELTADAFLIPSLSSPHIVDSNQRIVPPQVTRYLLGHQMRDSLMKKTLHGPDGLVVIAKSLGVQTSISKDEMVQSICDIMDSYNDVFEAAGPHLFFGFDSGWTNASCVVSVLHRAHLMVISVFEKDLSAVSRRLHARNVNDWVDEIFASIPVQYAFSKRVVFVESQSFRANRKLAKGLVGTNLTEMALLTRLELNHKDAVFSTSASIVSKHFKLSAASKTPRNPNEKAHAYEDRLRRIKKKNAKKAVYRLWREKRFSYKAKGAVSSLSHDVCDSILIVLSGVEHYTAAKALAVVESDDA</sequence>
<dbReference type="Proteomes" id="UP000193642">
    <property type="component" value="Unassembled WGS sequence"/>
</dbReference>
<comment type="caution">
    <text evidence="1">The sequence shown here is derived from an EMBL/GenBank/DDBJ whole genome shotgun (WGS) entry which is preliminary data.</text>
</comment>
<evidence type="ECO:0000313" key="2">
    <source>
        <dbReference type="EMBL" id="ORY51878.1"/>
    </source>
</evidence>
<organism evidence="1 3">
    <name type="scientific">Rhizoclosmatium globosum</name>
    <dbReference type="NCBI Taxonomy" id="329046"/>
    <lineage>
        <taxon>Eukaryota</taxon>
        <taxon>Fungi</taxon>
        <taxon>Fungi incertae sedis</taxon>
        <taxon>Chytridiomycota</taxon>
        <taxon>Chytridiomycota incertae sedis</taxon>
        <taxon>Chytridiomycetes</taxon>
        <taxon>Chytridiales</taxon>
        <taxon>Chytriomycetaceae</taxon>
        <taxon>Rhizoclosmatium</taxon>
    </lineage>
</organism>
<accession>A0A1Y2C0B1</accession>
<reference evidence="1 3" key="1">
    <citation type="submission" date="2016-07" db="EMBL/GenBank/DDBJ databases">
        <title>Pervasive Adenine N6-methylation of Active Genes in Fungi.</title>
        <authorList>
            <consortium name="DOE Joint Genome Institute"/>
            <person name="Mondo S.J."/>
            <person name="Dannebaum R.O."/>
            <person name="Kuo R.C."/>
            <person name="Labutti K."/>
            <person name="Haridas S."/>
            <person name="Kuo A."/>
            <person name="Salamov A."/>
            <person name="Ahrendt S.R."/>
            <person name="Lipzen A."/>
            <person name="Sullivan W."/>
            <person name="Andreopoulos W.B."/>
            <person name="Clum A."/>
            <person name="Lindquist E."/>
            <person name="Daum C."/>
            <person name="Ramamoorthy G.K."/>
            <person name="Gryganskyi A."/>
            <person name="Culley D."/>
            <person name="Magnuson J.K."/>
            <person name="James T.Y."/>
            <person name="O'Malley M.A."/>
            <person name="Stajich J.E."/>
            <person name="Spatafora J.W."/>
            <person name="Visel A."/>
            <person name="Grigoriev I.V."/>
        </authorList>
    </citation>
    <scope>NUCLEOTIDE SEQUENCE [LARGE SCALE GENOMIC DNA]</scope>
    <source>
        <strain evidence="1 3">JEL800</strain>
    </source>
</reference>
<dbReference type="EMBL" id="MCGO01000004">
    <property type="protein sequence ID" value="ORY51878.1"/>
    <property type="molecule type" value="Genomic_DNA"/>
</dbReference>
<evidence type="ECO:0000313" key="3">
    <source>
        <dbReference type="Proteomes" id="UP000193642"/>
    </source>
</evidence>
<gene>
    <name evidence="2" type="ORF">BCR33DRAFT_712077</name>
    <name evidence="1" type="ORF">BCR33DRAFT_719450</name>
</gene>
<dbReference type="AlphaFoldDB" id="A0A1Y2C0B1"/>
<proteinExistence type="predicted"/>
<dbReference type="EMBL" id="MCGO01000035">
    <property type="protein sequence ID" value="ORY40472.1"/>
    <property type="molecule type" value="Genomic_DNA"/>
</dbReference>
<keyword evidence="3" id="KW-1185">Reference proteome</keyword>
<evidence type="ECO:0000313" key="1">
    <source>
        <dbReference type="EMBL" id="ORY40472.1"/>
    </source>
</evidence>
<name>A0A1Y2C0B1_9FUNG</name>